<gene>
    <name evidence="14" type="primary">ctpI</name>
    <name evidence="14" type="ORF">Pfl04_43660</name>
</gene>
<accession>A0A8J3PNG0</accession>
<dbReference type="Gene3D" id="2.70.150.10">
    <property type="entry name" value="Calcium-transporting ATPase, cytoplasmic transduction domain A"/>
    <property type="match status" value="1"/>
</dbReference>
<dbReference type="InterPro" id="IPR044492">
    <property type="entry name" value="P_typ_ATPase_HD_dom"/>
</dbReference>
<dbReference type="GO" id="GO:0005886">
    <property type="term" value="C:plasma membrane"/>
    <property type="evidence" value="ECO:0007669"/>
    <property type="project" value="UniProtKB-SubCell"/>
</dbReference>
<evidence type="ECO:0000256" key="11">
    <source>
        <dbReference type="SAM" id="MobiDB-lite"/>
    </source>
</evidence>
<feature type="region of interest" description="Disordered" evidence="11">
    <location>
        <begin position="600"/>
        <end position="624"/>
    </location>
</feature>
<dbReference type="Pfam" id="PF00122">
    <property type="entry name" value="E1-E2_ATPase"/>
    <property type="match status" value="1"/>
</dbReference>
<dbReference type="GO" id="GO:0016887">
    <property type="term" value="F:ATP hydrolysis activity"/>
    <property type="evidence" value="ECO:0007669"/>
    <property type="project" value="InterPro"/>
</dbReference>
<evidence type="ECO:0000256" key="4">
    <source>
        <dbReference type="ARBA" id="ARBA00022741"/>
    </source>
</evidence>
<keyword evidence="7" id="KW-1278">Translocase</keyword>
<evidence type="ECO:0000256" key="5">
    <source>
        <dbReference type="ARBA" id="ARBA00022840"/>
    </source>
</evidence>
<evidence type="ECO:0000256" key="8">
    <source>
        <dbReference type="ARBA" id="ARBA00022989"/>
    </source>
</evidence>
<dbReference type="RefSeq" id="WP_168079684.1">
    <property type="nucleotide sequence ID" value="NZ_BAAAQJ010000029.1"/>
</dbReference>
<dbReference type="SUPFAM" id="SSF81665">
    <property type="entry name" value="Calcium ATPase, transmembrane domain M"/>
    <property type="match status" value="1"/>
</dbReference>
<dbReference type="GO" id="GO:0005388">
    <property type="term" value="F:P-type calcium transporter activity"/>
    <property type="evidence" value="ECO:0007669"/>
    <property type="project" value="TreeGrafter"/>
</dbReference>
<keyword evidence="6" id="KW-0460">Magnesium</keyword>
<dbReference type="InterPro" id="IPR023214">
    <property type="entry name" value="HAD_sf"/>
</dbReference>
<dbReference type="SFLD" id="SFLDS00003">
    <property type="entry name" value="Haloacid_Dehalogenase"/>
    <property type="match status" value="1"/>
</dbReference>
<evidence type="ECO:0000256" key="3">
    <source>
        <dbReference type="ARBA" id="ARBA00022723"/>
    </source>
</evidence>
<evidence type="ECO:0000256" key="10">
    <source>
        <dbReference type="ARBA" id="ARBA00049360"/>
    </source>
</evidence>
<dbReference type="PANTHER" id="PTHR24093">
    <property type="entry name" value="CATION TRANSPORTING ATPASE"/>
    <property type="match status" value="1"/>
</dbReference>
<evidence type="ECO:0000256" key="7">
    <source>
        <dbReference type="ARBA" id="ARBA00022967"/>
    </source>
</evidence>
<dbReference type="SMART" id="SM00831">
    <property type="entry name" value="Cation_ATPase_N"/>
    <property type="match status" value="1"/>
</dbReference>
<dbReference type="SUPFAM" id="SSF81653">
    <property type="entry name" value="Calcium ATPase, transduction domain A"/>
    <property type="match status" value="1"/>
</dbReference>
<dbReference type="InterPro" id="IPR023299">
    <property type="entry name" value="ATPase_P-typ_cyto_dom_N"/>
</dbReference>
<comment type="subcellular location">
    <subcellularLocation>
        <location evidence="1">Cell membrane</location>
        <topology evidence="1">Multi-pass membrane protein</topology>
    </subcellularLocation>
</comment>
<dbReference type="InterPro" id="IPR018303">
    <property type="entry name" value="ATPase_P-typ_P_site"/>
</dbReference>
<dbReference type="InterPro" id="IPR036412">
    <property type="entry name" value="HAD-like_sf"/>
</dbReference>
<dbReference type="CDD" id="cd00371">
    <property type="entry name" value="HMA"/>
    <property type="match status" value="1"/>
</dbReference>
<dbReference type="InterPro" id="IPR006121">
    <property type="entry name" value="HMA_dom"/>
</dbReference>
<dbReference type="PANTHER" id="PTHR24093:SF513">
    <property type="entry name" value="CATION-TRANSPORTING ATPASE I-RELATED"/>
    <property type="match status" value="1"/>
</dbReference>
<evidence type="ECO:0000256" key="6">
    <source>
        <dbReference type="ARBA" id="ARBA00022842"/>
    </source>
</evidence>
<evidence type="ECO:0000256" key="12">
    <source>
        <dbReference type="SAM" id="Phobius"/>
    </source>
</evidence>
<keyword evidence="5" id="KW-0067">ATP-binding</keyword>
<dbReference type="GO" id="GO:0005524">
    <property type="term" value="F:ATP binding"/>
    <property type="evidence" value="ECO:0007669"/>
    <property type="project" value="UniProtKB-KW"/>
</dbReference>
<feature type="compositionally biased region" description="Acidic residues" evidence="11">
    <location>
        <begin position="1463"/>
        <end position="1475"/>
    </location>
</feature>
<dbReference type="SFLD" id="SFLDF00027">
    <property type="entry name" value="p-type_atpase"/>
    <property type="match status" value="1"/>
</dbReference>
<dbReference type="InterPro" id="IPR008250">
    <property type="entry name" value="ATPase_P-typ_transduc_dom_A_sf"/>
</dbReference>
<evidence type="ECO:0000256" key="9">
    <source>
        <dbReference type="ARBA" id="ARBA00023136"/>
    </source>
</evidence>
<dbReference type="InterPro" id="IPR023298">
    <property type="entry name" value="ATPase_P-typ_TM_dom_sf"/>
</dbReference>
<keyword evidence="2 12" id="KW-0812">Transmembrane</keyword>
<reference evidence="14" key="1">
    <citation type="submission" date="2021-01" db="EMBL/GenBank/DDBJ databases">
        <title>Whole genome shotgun sequence of Planosporangium flavigriseum NBRC 105377.</title>
        <authorList>
            <person name="Komaki H."/>
            <person name="Tamura T."/>
        </authorList>
    </citation>
    <scope>NUCLEOTIDE SEQUENCE</scope>
    <source>
        <strain evidence="14">NBRC 105377</strain>
    </source>
</reference>
<dbReference type="InterPro" id="IPR004014">
    <property type="entry name" value="ATPase_P-typ_cation-transptr_N"/>
</dbReference>
<dbReference type="InterPro" id="IPR059000">
    <property type="entry name" value="ATPase_P-type_domA"/>
</dbReference>
<comment type="catalytic activity">
    <reaction evidence="10">
        <text>ATP + H2O = ADP + phosphate + H(+)</text>
        <dbReference type="Rhea" id="RHEA:13065"/>
        <dbReference type="ChEBI" id="CHEBI:15377"/>
        <dbReference type="ChEBI" id="CHEBI:15378"/>
        <dbReference type="ChEBI" id="CHEBI:30616"/>
        <dbReference type="ChEBI" id="CHEBI:43474"/>
        <dbReference type="ChEBI" id="CHEBI:456216"/>
    </reaction>
</comment>
<dbReference type="InterPro" id="IPR006068">
    <property type="entry name" value="ATPase_P-typ_cation-transptr_C"/>
</dbReference>
<keyword evidence="15" id="KW-1185">Reference proteome</keyword>
<sequence length="1489" mass="154384">MGDGRAHIEVRGIRRPGNEDAARELEKRLEQIRGVHWAEVNAVLGRVVVAFDEGTISLGDIVDTVEDVEEAHDLETEGFPQDGPEHPADVEPLYRELVALGGDALGVVLSAVRPLAGRRNVPSDALSVLALVDASPRLRRELDERFGRAATDLTLALTRSIAQGLSPGPPLGVLIDATYRAILISEVTARRAVWQRREAELPARAGEEPLEPVHVPPRPAPLPPGSVERYADAAFFVALATAVGAVTVTRNRIHARTALTVFAPRAARLSREVFAARLGRALCARGVIPFDNQALRRLDRVDTVVIDSRVLTSGRFTIGELRGVDADLPPEEESRLRAQAANAMDPSDPRKVVRRSGWTLGPLNKVAPDGRQAVRAAAERLRTPGGVTLGLVRGNTLVAVLVAVPELSPNAADLVASARSVGPLVIAGVGSGLGDRFSADAVVPTGTHLAAEIRKLQKQGRVVALVASEGAAALTAADVAIGVLADGGPVPWGADLLCGPGLQQACRILDAVAAAHAVSRRGALIALYGSVAAALLALSGPRAGQFGRARLASGATAMAAMAMGAWEARSVDERPDPIPNETTPWHALDVDTALDRLESSPAGLSEEEARARLAEQPSADGHREDGFARTALDELANPLTPLLATGAAMSAATGSVTDATLIGSVMGANALLGAAQRVSADRALRRLVRASSVGARVRRAGTELEVNADEIVPGDVISLRAGDAVPADCRVLDAANLEVDESTLTGESQLVAKTAAPTAAADVAERRSMLYEGTIVAAGQATCLVVATGPHSELGRSGRAVGAGPPTRGVQARLMLLTSASIPIALGSAAALVVGGLLRGRPLATTLGTAVSLAVAAVPEGLPLVATVGQIAAARRLSQRGALVRDPSTTEALGRVDVLCFDKTGTLTEGRVGLQMVSDGLDEAPLDRLSPNTRQVLAAGLRASPVGMDHEIPHPTDRAVVSAAASVGVSPEDGVRSWRVIDDVPFEPARGYHATLGAIPRGRLLSVKGAPEIILPACARWRRDDKVVPMDAAARASIEAELNRLARQGFRVLAVAQRPVGATTKHITPGLIANLEFLGLLALADSARPEAAAAVAGLRKAGVKVIMLTGDHPTTAEAVADELNILDSGIVVTGSELDNLDDDKFAEVLPSVSVFARVTPTHKVRIVQALQRQGHTVAMTGDGANDAAAIRLADVGIALGQRGTDAARESADLIVTDDRIETIIDAVVEGRAMWASIRDAVSVLLGGNLGEIAFALGTGLLAPTGSPLNARQLLLVNLLTDLLPSLALSVRPPPKRDPEDLLHEGPEASLGRSLARDTAVRAIATAGATAGAWVVARGTGTSARASTVALVTLVGTQLGQTLVAGRRSPLVLGASAVSAAALGAIIQTPGVSQFFGCRPMGPVGWATSLWASGIGTAGAVAASRAAERVWPDEGQLNGTGPDFAAPERDPNLPNVDERSVDEQSVDEEPVDDQLAEEQPSPARRGREQA</sequence>
<dbReference type="Pfam" id="PF00689">
    <property type="entry name" value="Cation_ATPase_C"/>
    <property type="match status" value="1"/>
</dbReference>
<feature type="transmembrane region" description="Helical" evidence="12">
    <location>
        <begin position="814"/>
        <end position="838"/>
    </location>
</feature>
<protein>
    <submittedName>
        <fullName evidence="14">Haloacid dehalogenase</fullName>
    </submittedName>
</protein>
<dbReference type="InterPro" id="IPR036163">
    <property type="entry name" value="HMA_dom_sf"/>
</dbReference>
<dbReference type="Gene3D" id="3.40.50.1000">
    <property type="entry name" value="HAD superfamily/HAD-like"/>
    <property type="match status" value="2"/>
</dbReference>
<dbReference type="SFLD" id="SFLDG00002">
    <property type="entry name" value="C1.7:_P-type_atpase_like"/>
    <property type="match status" value="1"/>
</dbReference>
<name>A0A8J3PNG0_9ACTN</name>
<evidence type="ECO:0000256" key="2">
    <source>
        <dbReference type="ARBA" id="ARBA00022692"/>
    </source>
</evidence>
<keyword evidence="4" id="KW-0547">Nucleotide-binding</keyword>
<feature type="domain" description="Cation-transporting P-type ATPase N-terminal" evidence="13">
    <location>
        <begin position="584"/>
        <end position="655"/>
    </location>
</feature>
<evidence type="ECO:0000313" key="14">
    <source>
        <dbReference type="EMBL" id="GIG75962.1"/>
    </source>
</evidence>
<feature type="compositionally biased region" description="Basic and acidic residues" evidence="11">
    <location>
        <begin position="1445"/>
        <end position="1461"/>
    </location>
</feature>
<dbReference type="InterPro" id="IPR001757">
    <property type="entry name" value="P_typ_ATPase"/>
</dbReference>
<comment type="caution">
    <text evidence="14">The sequence shown here is derived from an EMBL/GenBank/DDBJ whole genome shotgun (WGS) entry which is preliminary data.</text>
</comment>
<dbReference type="Gene3D" id="1.20.1110.10">
    <property type="entry name" value="Calcium-transporting ATPase, transmembrane domain"/>
    <property type="match status" value="2"/>
</dbReference>
<keyword evidence="3" id="KW-0479">Metal-binding</keyword>
<dbReference type="PROSITE" id="PS00154">
    <property type="entry name" value="ATPASE_E1_E2"/>
    <property type="match status" value="1"/>
</dbReference>
<dbReference type="Pfam" id="PF00702">
    <property type="entry name" value="Hydrolase"/>
    <property type="match status" value="1"/>
</dbReference>
<dbReference type="SUPFAM" id="SSF56784">
    <property type="entry name" value="HAD-like"/>
    <property type="match status" value="1"/>
</dbReference>
<dbReference type="Gene3D" id="3.30.70.100">
    <property type="match status" value="1"/>
</dbReference>
<dbReference type="Gene3D" id="3.40.1110.10">
    <property type="entry name" value="Calcium-transporting ATPase, cytoplasmic domain N"/>
    <property type="match status" value="1"/>
</dbReference>
<feature type="region of interest" description="Disordered" evidence="11">
    <location>
        <begin position="1431"/>
        <end position="1489"/>
    </location>
</feature>
<dbReference type="SUPFAM" id="SSF81660">
    <property type="entry name" value="Metal cation-transporting ATPase, ATP-binding domain N"/>
    <property type="match status" value="1"/>
</dbReference>
<evidence type="ECO:0000256" key="1">
    <source>
        <dbReference type="ARBA" id="ARBA00004651"/>
    </source>
</evidence>
<evidence type="ECO:0000259" key="13">
    <source>
        <dbReference type="SMART" id="SM00831"/>
    </source>
</evidence>
<organism evidence="14 15">
    <name type="scientific">Planosporangium flavigriseum</name>
    <dbReference type="NCBI Taxonomy" id="373681"/>
    <lineage>
        <taxon>Bacteria</taxon>
        <taxon>Bacillati</taxon>
        <taxon>Actinomycetota</taxon>
        <taxon>Actinomycetes</taxon>
        <taxon>Micromonosporales</taxon>
        <taxon>Micromonosporaceae</taxon>
        <taxon>Planosporangium</taxon>
    </lineage>
</organism>
<dbReference type="PRINTS" id="PR00119">
    <property type="entry name" value="CATATPASE"/>
</dbReference>
<dbReference type="EMBL" id="BONU01000041">
    <property type="protein sequence ID" value="GIG75962.1"/>
    <property type="molecule type" value="Genomic_DNA"/>
</dbReference>
<dbReference type="SUPFAM" id="SSF55008">
    <property type="entry name" value="HMA, heavy metal-associated domain"/>
    <property type="match status" value="1"/>
</dbReference>
<dbReference type="NCBIfam" id="TIGR01494">
    <property type="entry name" value="ATPase_P-type"/>
    <property type="match status" value="2"/>
</dbReference>
<proteinExistence type="predicted"/>
<evidence type="ECO:0000313" key="15">
    <source>
        <dbReference type="Proteomes" id="UP000653674"/>
    </source>
</evidence>
<keyword evidence="8 12" id="KW-1133">Transmembrane helix</keyword>
<keyword evidence="9 12" id="KW-0472">Membrane</keyword>
<dbReference type="Proteomes" id="UP000653674">
    <property type="component" value="Unassembled WGS sequence"/>
</dbReference>
<dbReference type="GO" id="GO:0046872">
    <property type="term" value="F:metal ion binding"/>
    <property type="evidence" value="ECO:0007669"/>
    <property type="project" value="UniProtKB-KW"/>
</dbReference>
<dbReference type="PRINTS" id="PR00120">
    <property type="entry name" value="HATPASE"/>
</dbReference>